<sequence>MSEAAVPADGTTAGTLLREAREAAGLHAATLAANLKVPLRKLEALEEDRYDLLGDAVFVRALASSICRTLKIDPQPVLQRLPQTASPRLVEDAQGINAPFRAPGDGPSPGVLDQVSRPVVLTVVALLLGALVLIFLPMAQRGYDAVTTAGNDNGVPPAASVPGAPATQAPAEPAPPAAVVPASDPAPATAPGVPSAAPAPLAPPAPAVVASAAPAPASPAASAASAPQAAASGPIDARGIVVFRTRAPSWIQVTDAAGATVLQRLMQPGESAGANGTLPLSVVVGSVEATEVQVRGQPYNLGPVSKDNVARFQVK</sequence>
<dbReference type="AlphaFoldDB" id="A0A923MRL6"/>
<evidence type="ECO:0000313" key="5">
    <source>
        <dbReference type="Proteomes" id="UP000608513"/>
    </source>
</evidence>
<dbReference type="InterPro" id="IPR050400">
    <property type="entry name" value="Bact_Cytoskel_RodZ"/>
</dbReference>
<keyword evidence="2" id="KW-0472">Membrane</keyword>
<feature type="compositionally biased region" description="Low complexity" evidence="1">
    <location>
        <begin position="154"/>
        <end position="171"/>
    </location>
</feature>
<dbReference type="InterPro" id="IPR025194">
    <property type="entry name" value="RodZ-like_C"/>
</dbReference>
<reference evidence="4" key="1">
    <citation type="submission" date="2020-08" db="EMBL/GenBank/DDBJ databases">
        <title>Ramlibacter sp. USB13 16S ribosomal RNA gene genome sequencing and assembly.</title>
        <authorList>
            <person name="Kang M."/>
        </authorList>
    </citation>
    <scope>NUCLEOTIDE SEQUENCE</scope>
    <source>
        <strain evidence="4">USB13</strain>
    </source>
</reference>
<organism evidence="4 5">
    <name type="scientific">Ramlibacter cellulosilyticus</name>
    <dbReference type="NCBI Taxonomy" id="2764187"/>
    <lineage>
        <taxon>Bacteria</taxon>
        <taxon>Pseudomonadati</taxon>
        <taxon>Pseudomonadota</taxon>
        <taxon>Betaproteobacteria</taxon>
        <taxon>Burkholderiales</taxon>
        <taxon>Comamonadaceae</taxon>
        <taxon>Ramlibacter</taxon>
    </lineage>
</organism>
<dbReference type="Pfam" id="PF13464">
    <property type="entry name" value="RodZ_C"/>
    <property type="match status" value="1"/>
</dbReference>
<feature type="transmembrane region" description="Helical" evidence="2">
    <location>
        <begin position="119"/>
        <end position="139"/>
    </location>
</feature>
<proteinExistence type="predicted"/>
<feature type="region of interest" description="Disordered" evidence="1">
    <location>
        <begin position="154"/>
        <end position="197"/>
    </location>
</feature>
<dbReference type="InterPro" id="IPR010982">
    <property type="entry name" value="Lambda_DNA-bd_dom_sf"/>
</dbReference>
<keyword evidence="5" id="KW-1185">Reference proteome</keyword>
<feature type="compositionally biased region" description="Low complexity" evidence="1">
    <location>
        <begin position="179"/>
        <end position="197"/>
    </location>
</feature>
<evidence type="ECO:0000313" key="4">
    <source>
        <dbReference type="EMBL" id="MBC5783646.1"/>
    </source>
</evidence>
<dbReference type="RefSeq" id="WP_187076392.1">
    <property type="nucleotide sequence ID" value="NZ_JACORT010000004.1"/>
</dbReference>
<keyword evidence="2" id="KW-1133">Transmembrane helix</keyword>
<dbReference type="GO" id="GO:0003677">
    <property type="term" value="F:DNA binding"/>
    <property type="evidence" value="ECO:0007669"/>
    <property type="project" value="InterPro"/>
</dbReference>
<dbReference type="Gene3D" id="1.10.260.40">
    <property type="entry name" value="lambda repressor-like DNA-binding domains"/>
    <property type="match status" value="1"/>
</dbReference>
<dbReference type="PANTHER" id="PTHR34475">
    <property type="match status" value="1"/>
</dbReference>
<gene>
    <name evidence="4" type="ORF">H8N03_11875</name>
</gene>
<dbReference type="Proteomes" id="UP000608513">
    <property type="component" value="Unassembled WGS sequence"/>
</dbReference>
<protein>
    <submittedName>
        <fullName evidence="4">Helix-turn-helix domain-containing protein</fullName>
    </submittedName>
</protein>
<dbReference type="Pfam" id="PF13413">
    <property type="entry name" value="HTH_25"/>
    <property type="match status" value="1"/>
</dbReference>
<evidence type="ECO:0000256" key="2">
    <source>
        <dbReference type="SAM" id="Phobius"/>
    </source>
</evidence>
<dbReference type="PANTHER" id="PTHR34475:SF1">
    <property type="entry name" value="CYTOSKELETON PROTEIN RODZ"/>
    <property type="match status" value="1"/>
</dbReference>
<feature type="domain" description="Cytoskeleton protein RodZ-like C-terminal" evidence="3">
    <location>
        <begin position="242"/>
        <end position="312"/>
    </location>
</feature>
<keyword evidence="2" id="KW-0812">Transmembrane</keyword>
<comment type="caution">
    <text evidence="4">The sequence shown here is derived from an EMBL/GenBank/DDBJ whole genome shotgun (WGS) entry which is preliminary data.</text>
</comment>
<evidence type="ECO:0000256" key="1">
    <source>
        <dbReference type="SAM" id="MobiDB-lite"/>
    </source>
</evidence>
<evidence type="ECO:0000259" key="3">
    <source>
        <dbReference type="Pfam" id="PF13464"/>
    </source>
</evidence>
<accession>A0A923MRL6</accession>
<name>A0A923MRL6_9BURK</name>
<dbReference type="EMBL" id="JACORT010000004">
    <property type="protein sequence ID" value="MBC5783646.1"/>
    <property type="molecule type" value="Genomic_DNA"/>
</dbReference>